<dbReference type="EMBL" id="SJPV01000003">
    <property type="protein sequence ID" value="TWU39325.1"/>
    <property type="molecule type" value="Genomic_DNA"/>
</dbReference>
<name>A0A5C6DSR0_9BACT</name>
<organism evidence="2 3">
    <name type="scientific">Novipirellula artificiosorum</name>
    <dbReference type="NCBI Taxonomy" id="2528016"/>
    <lineage>
        <taxon>Bacteria</taxon>
        <taxon>Pseudomonadati</taxon>
        <taxon>Planctomycetota</taxon>
        <taxon>Planctomycetia</taxon>
        <taxon>Pirellulales</taxon>
        <taxon>Pirellulaceae</taxon>
        <taxon>Novipirellula</taxon>
    </lineage>
</organism>
<comment type="caution">
    <text evidence="2">The sequence shown here is derived from an EMBL/GenBank/DDBJ whole genome shotgun (WGS) entry which is preliminary data.</text>
</comment>
<sequence>MSDMLQRGQQWLSERLTEHASREVIYRRGELGVELQATIGNSAYQQDDGEGAITRCQVRDYLINTTDLLLSAIGTLPRRGDRIVEEGEPSVVFEVMSLGGDPPWRYSDPYRLKLRIHTKQVETIA</sequence>
<keyword evidence="3" id="KW-1185">Reference proteome</keyword>
<accession>A0A5C6DSR0</accession>
<proteinExistence type="predicted"/>
<evidence type="ECO:0000313" key="3">
    <source>
        <dbReference type="Proteomes" id="UP000319143"/>
    </source>
</evidence>
<dbReference type="Pfam" id="PF25138">
    <property type="entry name" value="Phage_H_T_join_3"/>
    <property type="match status" value="1"/>
</dbReference>
<dbReference type="OrthoDB" id="285024at2"/>
<dbReference type="InterPro" id="IPR056942">
    <property type="entry name" value="Phage_H_T_join"/>
</dbReference>
<evidence type="ECO:0000313" key="2">
    <source>
        <dbReference type="EMBL" id="TWU39325.1"/>
    </source>
</evidence>
<protein>
    <recommendedName>
        <fullName evidence="1">Phage head-tail joining protein domain-containing protein</fullName>
    </recommendedName>
</protein>
<feature type="domain" description="Phage head-tail joining protein" evidence="1">
    <location>
        <begin position="2"/>
        <end position="123"/>
    </location>
</feature>
<gene>
    <name evidence="2" type="ORF">Poly41_21490</name>
</gene>
<dbReference type="AlphaFoldDB" id="A0A5C6DSR0"/>
<reference evidence="2 3" key="1">
    <citation type="submission" date="2019-02" db="EMBL/GenBank/DDBJ databases">
        <title>Deep-cultivation of Planctomycetes and their phenomic and genomic characterization uncovers novel biology.</title>
        <authorList>
            <person name="Wiegand S."/>
            <person name="Jogler M."/>
            <person name="Boedeker C."/>
            <person name="Pinto D."/>
            <person name="Vollmers J."/>
            <person name="Rivas-Marin E."/>
            <person name="Kohn T."/>
            <person name="Peeters S.H."/>
            <person name="Heuer A."/>
            <person name="Rast P."/>
            <person name="Oberbeckmann S."/>
            <person name="Bunk B."/>
            <person name="Jeske O."/>
            <person name="Meyerdierks A."/>
            <person name="Storesund J.E."/>
            <person name="Kallscheuer N."/>
            <person name="Luecker S."/>
            <person name="Lage O.M."/>
            <person name="Pohl T."/>
            <person name="Merkel B.J."/>
            <person name="Hornburger P."/>
            <person name="Mueller R.-W."/>
            <person name="Bruemmer F."/>
            <person name="Labrenz M."/>
            <person name="Spormann A.M."/>
            <person name="Op Den Camp H."/>
            <person name="Overmann J."/>
            <person name="Amann R."/>
            <person name="Jetten M.S.M."/>
            <person name="Mascher T."/>
            <person name="Medema M.H."/>
            <person name="Devos D.P."/>
            <person name="Kaster A.-K."/>
            <person name="Ovreas L."/>
            <person name="Rohde M."/>
            <person name="Galperin M.Y."/>
            <person name="Jogler C."/>
        </authorList>
    </citation>
    <scope>NUCLEOTIDE SEQUENCE [LARGE SCALE GENOMIC DNA]</scope>
    <source>
        <strain evidence="2 3">Poly41</strain>
    </source>
</reference>
<dbReference type="RefSeq" id="WP_146526078.1">
    <property type="nucleotide sequence ID" value="NZ_SJPV01000003.1"/>
</dbReference>
<dbReference type="Proteomes" id="UP000319143">
    <property type="component" value="Unassembled WGS sequence"/>
</dbReference>
<evidence type="ECO:0000259" key="1">
    <source>
        <dbReference type="Pfam" id="PF25138"/>
    </source>
</evidence>